<dbReference type="Proteomes" id="UP000729402">
    <property type="component" value="Unassembled WGS sequence"/>
</dbReference>
<protein>
    <submittedName>
        <fullName evidence="2">Uncharacterized protein</fullName>
    </submittedName>
</protein>
<evidence type="ECO:0000313" key="2">
    <source>
        <dbReference type="EMBL" id="KAG8049951.1"/>
    </source>
</evidence>
<dbReference type="EMBL" id="JAAALK010000289">
    <property type="protein sequence ID" value="KAG8049951.1"/>
    <property type="molecule type" value="Genomic_DNA"/>
</dbReference>
<comment type="caution">
    <text evidence="2">The sequence shown here is derived from an EMBL/GenBank/DDBJ whole genome shotgun (WGS) entry which is preliminary data.</text>
</comment>
<evidence type="ECO:0000313" key="3">
    <source>
        <dbReference type="Proteomes" id="UP000729402"/>
    </source>
</evidence>
<dbReference type="AlphaFoldDB" id="A0A8J5V773"/>
<accession>A0A8J5V773</accession>
<organism evidence="2 3">
    <name type="scientific">Zizania palustris</name>
    <name type="common">Northern wild rice</name>
    <dbReference type="NCBI Taxonomy" id="103762"/>
    <lineage>
        <taxon>Eukaryota</taxon>
        <taxon>Viridiplantae</taxon>
        <taxon>Streptophyta</taxon>
        <taxon>Embryophyta</taxon>
        <taxon>Tracheophyta</taxon>
        <taxon>Spermatophyta</taxon>
        <taxon>Magnoliopsida</taxon>
        <taxon>Liliopsida</taxon>
        <taxon>Poales</taxon>
        <taxon>Poaceae</taxon>
        <taxon>BOP clade</taxon>
        <taxon>Oryzoideae</taxon>
        <taxon>Oryzeae</taxon>
        <taxon>Zizaniinae</taxon>
        <taxon>Zizania</taxon>
    </lineage>
</organism>
<keyword evidence="3" id="KW-1185">Reference proteome</keyword>
<sequence>MRAGAEVLANGVKVNSLVLIHPYFLGGDSSESDEMGIALLRELIRLWPGGLPRDQRVRRPVDQPYGGRRTQPDRAGVPACAGVHRWKGCNEG</sequence>
<reference evidence="2" key="2">
    <citation type="submission" date="2021-02" db="EMBL/GenBank/DDBJ databases">
        <authorList>
            <person name="Kimball J.A."/>
            <person name="Haas M.W."/>
            <person name="Macchietto M."/>
            <person name="Kono T."/>
            <person name="Duquette J."/>
            <person name="Shao M."/>
        </authorList>
    </citation>
    <scope>NUCLEOTIDE SEQUENCE</scope>
    <source>
        <tissue evidence="2">Fresh leaf tissue</tissue>
    </source>
</reference>
<evidence type="ECO:0000256" key="1">
    <source>
        <dbReference type="SAM" id="MobiDB-lite"/>
    </source>
</evidence>
<name>A0A8J5V773_ZIZPA</name>
<dbReference type="OrthoDB" id="408631at2759"/>
<reference evidence="2" key="1">
    <citation type="journal article" date="2021" name="bioRxiv">
        <title>Whole Genome Assembly and Annotation of Northern Wild Rice, Zizania palustris L., Supports a Whole Genome Duplication in the Zizania Genus.</title>
        <authorList>
            <person name="Haas M."/>
            <person name="Kono T."/>
            <person name="Macchietto M."/>
            <person name="Millas R."/>
            <person name="McGilp L."/>
            <person name="Shao M."/>
            <person name="Duquette J."/>
            <person name="Hirsch C.N."/>
            <person name="Kimball J."/>
        </authorList>
    </citation>
    <scope>NUCLEOTIDE SEQUENCE</scope>
    <source>
        <tissue evidence="2">Fresh leaf tissue</tissue>
    </source>
</reference>
<feature type="region of interest" description="Disordered" evidence="1">
    <location>
        <begin position="55"/>
        <end position="77"/>
    </location>
</feature>
<proteinExistence type="predicted"/>
<gene>
    <name evidence="2" type="ORF">GUJ93_ZPchr0009g1883</name>
</gene>